<proteinExistence type="predicted"/>
<evidence type="ECO:0000313" key="5">
    <source>
        <dbReference type="EMBL" id="TBW20935.1"/>
    </source>
</evidence>
<dbReference type="Proteomes" id="UP000293036">
    <property type="component" value="Unassembled WGS sequence"/>
</dbReference>
<accession>A0A4Q9V0E4</accession>
<organism evidence="5 6">
    <name type="scientific">Arcanobacterium bovis</name>
    <dbReference type="NCBI Taxonomy" id="2529275"/>
    <lineage>
        <taxon>Bacteria</taxon>
        <taxon>Bacillati</taxon>
        <taxon>Actinomycetota</taxon>
        <taxon>Actinomycetes</taxon>
        <taxon>Actinomycetales</taxon>
        <taxon>Actinomycetaceae</taxon>
        <taxon>Arcanobacterium</taxon>
    </lineage>
</organism>
<evidence type="ECO:0000256" key="1">
    <source>
        <dbReference type="ARBA" id="ARBA00022679"/>
    </source>
</evidence>
<dbReference type="GO" id="GO:0008982">
    <property type="term" value="F:protein-N(PI)-phosphohistidine-sugar phosphotransferase activity"/>
    <property type="evidence" value="ECO:0007669"/>
    <property type="project" value="InterPro"/>
</dbReference>
<keyword evidence="2" id="KW-0598">Phosphotransferase system</keyword>
<sequence>MAQAHEELTASSIITACGGLDNLAKVDGAISRIEISVHNIAALDIVRLRAMALSLVIQHNKIQLILGAQAQPLLQELALIVNTEPDD</sequence>
<evidence type="ECO:0000313" key="6">
    <source>
        <dbReference type="Proteomes" id="UP000293036"/>
    </source>
</evidence>
<reference evidence="5 6" key="1">
    <citation type="submission" date="2019-02" db="EMBL/GenBank/DDBJ databases">
        <title>Arcanobacterium bovis sp. nov., isolated from the milk of a cow with mastitis.</title>
        <authorList>
            <person name="Sammra O."/>
            <person name="Foster G."/>
            <person name="Hassan A."/>
            <person name="Alssahen M."/>
            <person name="Laemmler C."/>
            <person name="Borowiak M."/>
            <person name="Malorny B."/>
            <person name="Abdulmawjood A."/>
        </authorList>
    </citation>
    <scope>NUCLEOTIDE SEQUENCE [LARGE SCALE GENOMIC DNA]</scope>
    <source>
        <strain evidence="5 6">C605018/01/1</strain>
    </source>
</reference>
<protein>
    <recommendedName>
        <fullName evidence="4">PTS EIIB type-1 domain-containing protein</fullName>
    </recommendedName>
</protein>
<comment type="caution">
    <text evidence="3">Lacks conserved residue(s) required for the propagation of feature annotation.</text>
</comment>
<feature type="domain" description="PTS EIIB type-1" evidence="4">
    <location>
        <begin position="7"/>
        <end position="87"/>
    </location>
</feature>
<dbReference type="GO" id="GO:0009401">
    <property type="term" value="P:phosphoenolpyruvate-dependent sugar phosphotransferase system"/>
    <property type="evidence" value="ECO:0007669"/>
    <property type="project" value="UniProtKB-KW"/>
</dbReference>
<evidence type="ECO:0000256" key="2">
    <source>
        <dbReference type="ARBA" id="ARBA00022683"/>
    </source>
</evidence>
<evidence type="ECO:0000256" key="3">
    <source>
        <dbReference type="PROSITE-ProRule" id="PRU00421"/>
    </source>
</evidence>
<dbReference type="SUPFAM" id="SSF55604">
    <property type="entry name" value="Glucose permease domain IIB"/>
    <property type="match status" value="1"/>
</dbReference>
<keyword evidence="1" id="KW-0808">Transferase</keyword>
<dbReference type="Gene3D" id="3.30.1360.60">
    <property type="entry name" value="Glucose permease domain IIB"/>
    <property type="match status" value="1"/>
</dbReference>
<gene>
    <name evidence="5" type="ORF">EZJ44_07545</name>
</gene>
<name>A0A4Q9V0E4_9ACTO</name>
<dbReference type="InterPro" id="IPR036878">
    <property type="entry name" value="Glu_permease_IIB"/>
</dbReference>
<dbReference type="AlphaFoldDB" id="A0A4Q9V0E4"/>
<keyword evidence="6" id="KW-1185">Reference proteome</keyword>
<dbReference type="PROSITE" id="PS51098">
    <property type="entry name" value="PTS_EIIB_TYPE_1"/>
    <property type="match status" value="1"/>
</dbReference>
<dbReference type="EMBL" id="SJDT01000006">
    <property type="protein sequence ID" value="TBW20935.1"/>
    <property type="molecule type" value="Genomic_DNA"/>
</dbReference>
<dbReference type="RefSeq" id="WP_131281959.1">
    <property type="nucleotide sequence ID" value="NZ_JBHSLR010000005.1"/>
</dbReference>
<comment type="caution">
    <text evidence="5">The sequence shown here is derived from an EMBL/GenBank/DDBJ whole genome shotgun (WGS) entry which is preliminary data.</text>
</comment>
<evidence type="ECO:0000259" key="4">
    <source>
        <dbReference type="PROSITE" id="PS51098"/>
    </source>
</evidence>
<dbReference type="InterPro" id="IPR001996">
    <property type="entry name" value="PTS_IIB_1"/>
</dbReference>
<dbReference type="OrthoDB" id="2045873at2"/>